<evidence type="ECO:0000256" key="1">
    <source>
        <dbReference type="SAM" id="MobiDB-lite"/>
    </source>
</evidence>
<dbReference type="KEGG" id="sspb:CP982_13765"/>
<dbReference type="EMBL" id="CP023690">
    <property type="protein sequence ID" value="QEV59669.1"/>
    <property type="molecule type" value="Genomic_DNA"/>
</dbReference>
<evidence type="ECO:0000313" key="5">
    <source>
        <dbReference type="Proteomes" id="UP000549009"/>
    </source>
</evidence>
<dbReference type="RefSeq" id="WP_150510792.1">
    <property type="nucleotide sequence ID" value="NZ_BMSQ01000004.1"/>
</dbReference>
<proteinExistence type="predicted"/>
<evidence type="ECO:0000313" key="4">
    <source>
        <dbReference type="Proteomes" id="UP000326505"/>
    </source>
</evidence>
<accession>A0A5P2X8R4</accession>
<dbReference type="AlphaFoldDB" id="A0A5P2X8R4"/>
<evidence type="ECO:0000313" key="3">
    <source>
        <dbReference type="EMBL" id="QEV59669.1"/>
    </source>
</evidence>
<reference evidence="2 5" key="2">
    <citation type="submission" date="2020-08" db="EMBL/GenBank/DDBJ databases">
        <title>Genomic Encyclopedia of Type Strains, Phase III (KMG-III): the genomes of soil and plant-associated and newly described type strains.</title>
        <authorList>
            <person name="Whitman W."/>
        </authorList>
    </citation>
    <scope>NUCLEOTIDE SEQUENCE [LARGE SCALE GENOMIC DNA]</scope>
    <source>
        <strain evidence="2 5">CECT 3146</strain>
    </source>
</reference>
<dbReference type="OrthoDB" id="4336698at2"/>
<feature type="compositionally biased region" description="Gly residues" evidence="1">
    <location>
        <begin position="45"/>
        <end position="60"/>
    </location>
</feature>
<name>A0A5P2X8R4_STRST</name>
<feature type="compositionally biased region" description="Basic residues" evidence="1">
    <location>
        <begin position="81"/>
        <end position="95"/>
    </location>
</feature>
<dbReference type="Proteomes" id="UP000549009">
    <property type="component" value="Unassembled WGS sequence"/>
</dbReference>
<reference evidence="3 4" key="1">
    <citation type="submission" date="2017-09" db="EMBL/GenBank/DDBJ databases">
        <authorList>
            <person name="Lee N."/>
            <person name="Cho B.-K."/>
        </authorList>
    </citation>
    <scope>NUCLEOTIDE SEQUENCE [LARGE SCALE GENOMIC DNA]</scope>
    <source>
        <strain evidence="3 4">ATCC 27465</strain>
    </source>
</reference>
<dbReference type="EMBL" id="JACHJD010000003">
    <property type="protein sequence ID" value="MBB5103110.1"/>
    <property type="molecule type" value="Genomic_DNA"/>
</dbReference>
<organism evidence="3 4">
    <name type="scientific">Streptomyces spectabilis</name>
    <dbReference type="NCBI Taxonomy" id="68270"/>
    <lineage>
        <taxon>Bacteria</taxon>
        <taxon>Bacillati</taxon>
        <taxon>Actinomycetota</taxon>
        <taxon>Actinomycetes</taxon>
        <taxon>Kitasatosporales</taxon>
        <taxon>Streptomycetaceae</taxon>
        <taxon>Streptomyces</taxon>
    </lineage>
</organism>
<gene>
    <name evidence="3" type="ORF">CP982_13765</name>
    <name evidence="2" type="ORF">FHS40_002163</name>
</gene>
<evidence type="ECO:0000313" key="2">
    <source>
        <dbReference type="EMBL" id="MBB5103110.1"/>
    </source>
</evidence>
<feature type="region of interest" description="Disordered" evidence="1">
    <location>
        <begin position="44"/>
        <end position="95"/>
    </location>
</feature>
<sequence length="95" mass="10634">MIVLTIALLLALIALGFDQPLLWLVAAGIAYFLIRRHDRAAVKGGMSGARSGGGGAGGGMSTPASYRDYRIRRSRQERWDRRYRRTHPSAQHRRK</sequence>
<protein>
    <submittedName>
        <fullName evidence="3">Uncharacterized protein</fullName>
    </submittedName>
</protein>
<keyword evidence="5" id="KW-1185">Reference proteome</keyword>
<feature type="compositionally biased region" description="Basic and acidic residues" evidence="1">
    <location>
        <begin position="67"/>
        <end position="80"/>
    </location>
</feature>
<dbReference type="Proteomes" id="UP000326505">
    <property type="component" value="Chromosome"/>
</dbReference>